<sequence length="1109" mass="114236">MFRQPGTAARPAAYTALLLALSVLVSLLLPLATAGTAYAAGAAPVPVPESSGPSGRTAVPTDADPEARARGEKKQAEQKKEQQAGKADGKRRKAAQERAARLKESGAKALARAEAEGVPAPAECAALPLASFGDPGSAVGRVSVPGYGNACFVFTAERAGMHRVLLGGAPGLGHLQVFDGETALNCSDGTAWGDNGWCDLPRTGAFTLRIVNRDWDEQEFLTTVVPVGAGTAGCLPTVGTALGTPPAAGSSPSPLALICQPFTARPGERIVTEVRTERYGWGDGWITDDSGRNICPVDLNDGDDNQGCVLPGTGPYRFIARVTKSEGGFPAAYRMGIHRLSQPEGCATVPVNSYGSAPTPGDPGVGCKIFTATAAGHHELYAVSGASRTKVRVYDGDGRTVCEPYRQPCALTPGTTYTLHTGADTLVLNRASDSGCEPVAAGTPRGSLAAPASADCLTLPFPEGASIAVNESYAADELRTDTMVFTADGGYVCDWTNLRNGTCKLTGKAPFRAIVSAEDASDDEPTLAYSLSLIRTDDPAGCRVLPAGDFTDRSPSVPIRTGGGSFAECLAIPAADHSAGEIIQLRTLTGTPNRADLTVIRPNGTEVCSIDSAYGGTWASCALAPGTAYTVLFGGRDEPAAFTVTRRDITGSAKGCAAAPVTAVGGPSTGGVPAERGSMVCRQVGTGSAEDALYLNVRDAQQALLQRVFRADGSWVDCGWSRLAACAATGSTTYQVVLSVPAGKQKPDTYRYDALRIRSGNKPAPECVTVPNVSYGYGPVTGVLDERRTAYCAALPTAVGDRFRFDIEDTAGGTATTVPALYNTALASSCTRFFPSGYECAVNGSGTRRTPEPTLLVLGLPEEASTTSYRVRLDCSYAPCGSDAPTVTGVAPLTGASDSKVTVQISGGALRESDRIRLSARGRTVESTTVSVAPDRRTLTALLDLTGVPVGAWSMSVLAHGMEFGMRPFTVTAPQASVNTKAPSVGGTARVGARLTARPGVWSPVPSSFSYQWRADGQPIAGATGSAYTVPAALLGKRVGVAVTAHRTGAPVSKAVSSAAVTVGKGVAPKASKTPVVSGRGLRNIGTKTGAKPRSPLVGADRPSAPGRP</sequence>
<evidence type="ECO:0000313" key="3">
    <source>
        <dbReference type="EMBL" id="EFG04511.2"/>
    </source>
</evidence>
<keyword evidence="4" id="KW-1185">Reference proteome</keyword>
<evidence type="ECO:0000256" key="1">
    <source>
        <dbReference type="SAM" id="MobiDB-lite"/>
    </source>
</evidence>
<name>B5GMK6_STRCL</name>
<dbReference type="OrthoDB" id="614750at2"/>
<feature type="chain" id="PRO_5007910693" evidence="2">
    <location>
        <begin position="40"/>
        <end position="1109"/>
    </location>
</feature>
<feature type="compositionally biased region" description="Low complexity" evidence="1">
    <location>
        <begin position="43"/>
        <end position="55"/>
    </location>
</feature>
<gene>
    <name evidence="3" type="ORF">SCLAV_p1025</name>
</gene>
<dbReference type="EMBL" id="CM000914">
    <property type="protein sequence ID" value="EFG04511.2"/>
    <property type="molecule type" value="Genomic_DNA"/>
</dbReference>
<dbReference type="eggNOG" id="COG2340">
    <property type="taxonomic scope" value="Bacteria"/>
</dbReference>
<reference evidence="3 4" key="1">
    <citation type="journal article" date="2010" name="Genome Biol. Evol.">
        <title>The sequence of a 1.8-mb bacterial linear plasmid reveals a rich evolutionary reservoir of secondary metabolic pathways.</title>
        <authorList>
            <person name="Medema M.H."/>
            <person name="Trefzer A."/>
            <person name="Kovalchuk A."/>
            <person name="van den Berg M."/>
            <person name="Mueller U."/>
            <person name="Heijne W."/>
            <person name="Wu L."/>
            <person name="Alam M.T."/>
            <person name="Ronning C.M."/>
            <person name="Nierman W.C."/>
            <person name="Bovenberg R.A.L."/>
            <person name="Breitling R."/>
            <person name="Takano E."/>
        </authorList>
    </citation>
    <scope>NUCLEOTIDE SEQUENCE [LARGE SCALE GENOMIC DNA]</scope>
    <source>
        <strain evidence="4">ATCC 27064 / DSM 738 / JCM 4710 / NBRC 13307 / NCIMB 12785 / NRRL 3585 / VKM Ac-602</strain>
        <plasmid evidence="3">pSCL4</plasmid>
    </source>
</reference>
<evidence type="ECO:0000256" key="2">
    <source>
        <dbReference type="SAM" id="SignalP"/>
    </source>
</evidence>
<evidence type="ECO:0000313" key="4">
    <source>
        <dbReference type="Proteomes" id="UP000002357"/>
    </source>
</evidence>
<dbReference type="GeneID" id="93734111"/>
<keyword evidence="2" id="KW-0732">Signal</keyword>
<dbReference type="AlphaFoldDB" id="B5GMK6"/>
<accession>B5GMK6</accession>
<dbReference type="Proteomes" id="UP000002357">
    <property type="component" value="Plasmid pSCL4"/>
</dbReference>
<proteinExistence type="predicted"/>
<organism evidence="3 4">
    <name type="scientific">Streptomyces clavuligerus</name>
    <dbReference type="NCBI Taxonomy" id="1901"/>
    <lineage>
        <taxon>Bacteria</taxon>
        <taxon>Bacillati</taxon>
        <taxon>Actinomycetota</taxon>
        <taxon>Actinomycetes</taxon>
        <taxon>Kitasatosporales</taxon>
        <taxon>Streptomycetaceae</taxon>
        <taxon>Streptomyces</taxon>
    </lineage>
</organism>
<dbReference type="KEGG" id="sclf:BB341_29230"/>
<keyword evidence="3" id="KW-0614">Plasmid</keyword>
<feature type="compositionally biased region" description="Basic and acidic residues" evidence="1">
    <location>
        <begin position="65"/>
        <end position="83"/>
    </location>
</feature>
<protein>
    <submittedName>
        <fullName evidence="3">Putative surface-anchored protein</fullName>
    </submittedName>
</protein>
<geneLocation type="plasmid" evidence="3 4">
    <name>pSCL4</name>
</geneLocation>
<feature type="region of interest" description="Disordered" evidence="1">
    <location>
        <begin position="43"/>
        <end position="105"/>
    </location>
</feature>
<dbReference type="RefSeq" id="WP_003952964.1">
    <property type="nucleotide sequence ID" value="NZ_CM000914.1"/>
</dbReference>
<feature type="signal peptide" evidence="2">
    <location>
        <begin position="1"/>
        <end position="39"/>
    </location>
</feature>
<dbReference type="Gene3D" id="2.60.40.2700">
    <property type="match status" value="1"/>
</dbReference>
<feature type="compositionally biased region" description="Basic and acidic residues" evidence="1">
    <location>
        <begin position="94"/>
        <end position="105"/>
    </location>
</feature>
<feature type="region of interest" description="Disordered" evidence="1">
    <location>
        <begin position="1069"/>
        <end position="1109"/>
    </location>
</feature>